<gene>
    <name evidence="2" type="ORF">BUZ51_01740</name>
</gene>
<name>A0A974KYP5_STAHO</name>
<proteinExistence type="predicted"/>
<accession>A0A974KYP5</accession>
<keyword evidence="1" id="KW-0812">Transmembrane</keyword>
<keyword evidence="1" id="KW-1133">Transmembrane helix</keyword>
<feature type="transmembrane region" description="Helical" evidence="1">
    <location>
        <begin position="38"/>
        <end position="59"/>
    </location>
</feature>
<dbReference type="Pfam" id="PF04143">
    <property type="entry name" value="Sulf_transp"/>
    <property type="match status" value="1"/>
</dbReference>
<feature type="transmembrane region" description="Helical" evidence="1">
    <location>
        <begin position="71"/>
        <end position="97"/>
    </location>
</feature>
<organism evidence="2 3">
    <name type="scientific">Staphylococcus hominis</name>
    <dbReference type="NCBI Taxonomy" id="1290"/>
    <lineage>
        <taxon>Bacteria</taxon>
        <taxon>Bacillati</taxon>
        <taxon>Bacillota</taxon>
        <taxon>Bacilli</taxon>
        <taxon>Bacillales</taxon>
        <taxon>Staphylococcaceae</taxon>
        <taxon>Staphylococcus</taxon>
    </lineage>
</organism>
<dbReference type="AlphaFoldDB" id="A0A974KYP5"/>
<comment type="caution">
    <text evidence="2">The sequence shown here is derived from an EMBL/GenBank/DDBJ whole genome shotgun (WGS) entry which is preliminary data.</text>
</comment>
<sequence>MIISGLIVGLLLGFVMQRTRFCLTGGFRDMYVQKNNKMFYALLVAITVQSIGLLVLTGFDVLTVSYQTFPVIGTIIGSFVFGIGIVLAGGCATGTWWNWTELSQNINEYQKLSYPRYNKEYMIYSE</sequence>
<reference evidence="2 3" key="1">
    <citation type="journal article" date="2016" name="Front. Microbiol.">
        <title>Comprehensive Phylogenetic Analysis of Bovine Non-aureus Staphylococci Species Based on Whole-Genome Sequencing.</title>
        <authorList>
            <person name="Naushad S."/>
            <person name="Barkema H.W."/>
            <person name="Luby C."/>
            <person name="Condas L.A."/>
            <person name="Nobrega D.B."/>
            <person name="Carson D.A."/>
            <person name="De Buck J."/>
        </authorList>
    </citation>
    <scope>NUCLEOTIDE SEQUENCE [LARGE SCALE GENOMIC DNA]</scope>
    <source>
        <strain evidence="2 3">SNUC 5336</strain>
    </source>
</reference>
<dbReference type="InterPro" id="IPR007272">
    <property type="entry name" value="Sulf_transp_TsuA/YedE"/>
</dbReference>
<evidence type="ECO:0000313" key="3">
    <source>
        <dbReference type="Proteomes" id="UP000241540"/>
    </source>
</evidence>
<evidence type="ECO:0000313" key="2">
    <source>
        <dbReference type="EMBL" id="PTK31947.1"/>
    </source>
</evidence>
<dbReference type="Proteomes" id="UP000241540">
    <property type="component" value="Unassembled WGS sequence"/>
</dbReference>
<protein>
    <submittedName>
        <fullName evidence="2">YeeE/YedE family protein</fullName>
    </submittedName>
</protein>
<keyword evidence="1" id="KW-0472">Membrane</keyword>
<evidence type="ECO:0000256" key="1">
    <source>
        <dbReference type="SAM" id="Phobius"/>
    </source>
</evidence>
<dbReference type="EMBL" id="PZHX01000003">
    <property type="protein sequence ID" value="PTK31947.1"/>
    <property type="molecule type" value="Genomic_DNA"/>
</dbReference>